<gene>
    <name evidence="1" type="ORF">GCM10009749_03200</name>
</gene>
<dbReference type="SUPFAM" id="SSF53613">
    <property type="entry name" value="Ribokinase-like"/>
    <property type="match status" value="1"/>
</dbReference>
<organism evidence="1 2">
    <name type="scientific">Agromyces neolithicus</name>
    <dbReference type="NCBI Taxonomy" id="269420"/>
    <lineage>
        <taxon>Bacteria</taxon>
        <taxon>Bacillati</taxon>
        <taxon>Actinomycetota</taxon>
        <taxon>Actinomycetes</taxon>
        <taxon>Micrococcales</taxon>
        <taxon>Microbacteriaceae</taxon>
        <taxon>Agromyces</taxon>
    </lineage>
</organism>
<comment type="caution">
    <text evidence="1">The sequence shown here is derived from an EMBL/GenBank/DDBJ whole genome shotgun (WGS) entry which is preliminary data.</text>
</comment>
<keyword evidence="2" id="KW-1185">Reference proteome</keyword>
<dbReference type="Proteomes" id="UP001500002">
    <property type="component" value="Unassembled WGS sequence"/>
</dbReference>
<evidence type="ECO:0000313" key="1">
    <source>
        <dbReference type="EMBL" id="GAA1798846.1"/>
    </source>
</evidence>
<dbReference type="EMBL" id="BAAANJ010000001">
    <property type="protein sequence ID" value="GAA1798846.1"/>
    <property type="molecule type" value="Genomic_DNA"/>
</dbReference>
<dbReference type="InterPro" id="IPR029056">
    <property type="entry name" value="Ribokinase-like"/>
</dbReference>
<evidence type="ECO:0000313" key="2">
    <source>
        <dbReference type="Proteomes" id="UP001500002"/>
    </source>
</evidence>
<accession>A0ABP4Y1J2</accession>
<evidence type="ECO:0008006" key="3">
    <source>
        <dbReference type="Google" id="ProtNLM"/>
    </source>
</evidence>
<dbReference type="Gene3D" id="3.40.1190.20">
    <property type="match status" value="1"/>
</dbReference>
<proteinExistence type="predicted"/>
<name>A0ABP4Y1J2_9MICO</name>
<protein>
    <recommendedName>
        <fullName evidence="3">Pyridoxal kinase</fullName>
    </recommendedName>
</protein>
<sequence>MGPSTVLVTSVERPDAPADTIEMLAVDDEGAWIVQTPRLPIKANGSGDVTAALFTAHRHLTGSSEGALARTASSVFDLLANTLESGDRELALVSSQQAFAHPRMQFEVTRVR</sequence>
<reference evidence="2" key="1">
    <citation type="journal article" date="2019" name="Int. J. Syst. Evol. Microbiol.">
        <title>The Global Catalogue of Microorganisms (GCM) 10K type strain sequencing project: providing services to taxonomists for standard genome sequencing and annotation.</title>
        <authorList>
            <consortium name="The Broad Institute Genomics Platform"/>
            <consortium name="The Broad Institute Genome Sequencing Center for Infectious Disease"/>
            <person name="Wu L."/>
            <person name="Ma J."/>
        </authorList>
    </citation>
    <scope>NUCLEOTIDE SEQUENCE [LARGE SCALE GENOMIC DNA]</scope>
    <source>
        <strain evidence="2">JCM 14322</strain>
    </source>
</reference>